<dbReference type="Gene3D" id="3.10.310.50">
    <property type="match status" value="1"/>
</dbReference>
<dbReference type="EMBL" id="AP026709">
    <property type="protein sequence ID" value="BDQ37904.1"/>
    <property type="molecule type" value="Genomic_DNA"/>
</dbReference>
<accession>A0ABM8B2D7</accession>
<feature type="domain" description="TPM" evidence="2">
    <location>
        <begin position="135"/>
        <end position="215"/>
    </location>
</feature>
<feature type="transmembrane region" description="Helical" evidence="1">
    <location>
        <begin position="100"/>
        <end position="123"/>
    </location>
</feature>
<proteinExistence type="predicted"/>
<evidence type="ECO:0000313" key="3">
    <source>
        <dbReference type="EMBL" id="BDQ37904.1"/>
    </source>
</evidence>
<evidence type="ECO:0000256" key="1">
    <source>
        <dbReference type="SAM" id="Phobius"/>
    </source>
</evidence>
<dbReference type="Pfam" id="PF04536">
    <property type="entry name" value="TPM_phosphatase"/>
    <property type="match status" value="1"/>
</dbReference>
<keyword evidence="4" id="KW-1185">Reference proteome</keyword>
<keyword evidence="1" id="KW-1133">Transmembrane helix</keyword>
<keyword evidence="1" id="KW-0812">Transmembrane</keyword>
<protein>
    <recommendedName>
        <fullName evidence="2">TPM domain-containing protein</fullName>
    </recommendedName>
</protein>
<dbReference type="PANTHER" id="PTHR30373:SF8">
    <property type="entry name" value="BLL7265 PROTEIN"/>
    <property type="match status" value="1"/>
</dbReference>
<name>A0ABM8B2D7_9BACT</name>
<gene>
    <name evidence="3" type="ORF">SYK_22640</name>
</gene>
<evidence type="ECO:0000259" key="2">
    <source>
        <dbReference type="Pfam" id="PF04536"/>
    </source>
</evidence>
<feature type="transmembrane region" description="Helical" evidence="1">
    <location>
        <begin position="74"/>
        <end position="94"/>
    </location>
</feature>
<dbReference type="Proteomes" id="UP001317742">
    <property type="component" value="Chromosome"/>
</dbReference>
<dbReference type="PANTHER" id="PTHR30373">
    <property type="entry name" value="UPF0603 PROTEIN YGCG"/>
    <property type="match status" value="1"/>
</dbReference>
<dbReference type="InterPro" id="IPR007621">
    <property type="entry name" value="TPM_dom"/>
</dbReference>
<keyword evidence="1" id="KW-0472">Membrane</keyword>
<sequence length="242" mass="26632">MVDSVALVAADSVAAAQAVAGKKEKTILMKNLAQKFLTQEEQDALVQCVKDVEKRTSGEIVPVIASTSYDYRRAGLIGGLVFGVVAAVCTATLFEQTEMWAFLVQFLGFFLVFSRLLNAFPAMKKLFISKREMQEEVNEAAFTAFYQYGLHHTRDLTGIIIYVSVFERSVQVLADKGINDKVDPTVWKEVIETVTNGIRAGRSGEALCQGVTRCGELVTKNFPIKADDTDELPNLIIEGDAH</sequence>
<reference evidence="3 4" key="1">
    <citation type="submission" date="2022-08" db="EMBL/GenBank/DDBJ databases">
        <title>Genome Sequence of the sulphate-reducing bacterium, Pseudodesulfovibrio sp. SYK.</title>
        <authorList>
            <person name="Kondo R."/>
            <person name="Kataoka T."/>
        </authorList>
    </citation>
    <scope>NUCLEOTIDE SEQUENCE [LARGE SCALE GENOMIC DNA]</scope>
    <source>
        <strain evidence="3 4">SYK</strain>
    </source>
</reference>
<organism evidence="3 4">
    <name type="scientific">Pseudodesulfovibrio nedwellii</name>
    <dbReference type="NCBI Taxonomy" id="2973072"/>
    <lineage>
        <taxon>Bacteria</taxon>
        <taxon>Pseudomonadati</taxon>
        <taxon>Thermodesulfobacteriota</taxon>
        <taxon>Desulfovibrionia</taxon>
        <taxon>Desulfovibrionales</taxon>
        <taxon>Desulfovibrionaceae</taxon>
    </lineage>
</organism>
<evidence type="ECO:0000313" key="4">
    <source>
        <dbReference type="Proteomes" id="UP001317742"/>
    </source>
</evidence>